<reference evidence="2" key="1">
    <citation type="submission" date="2014-11" db="EMBL/GenBank/DDBJ databases">
        <authorList>
            <person name="Amaro Gonzalez C."/>
        </authorList>
    </citation>
    <scope>NUCLEOTIDE SEQUENCE</scope>
</reference>
<dbReference type="EMBL" id="GBXM01014182">
    <property type="protein sequence ID" value="JAH94395.1"/>
    <property type="molecule type" value="Transcribed_RNA"/>
</dbReference>
<feature type="transmembrane region" description="Helical" evidence="1">
    <location>
        <begin position="26"/>
        <end position="43"/>
    </location>
</feature>
<accession>A0A0E9WXS6</accession>
<keyword evidence="1" id="KW-0812">Transmembrane</keyword>
<organism evidence="2">
    <name type="scientific">Anguilla anguilla</name>
    <name type="common">European freshwater eel</name>
    <name type="synonym">Muraena anguilla</name>
    <dbReference type="NCBI Taxonomy" id="7936"/>
    <lineage>
        <taxon>Eukaryota</taxon>
        <taxon>Metazoa</taxon>
        <taxon>Chordata</taxon>
        <taxon>Craniata</taxon>
        <taxon>Vertebrata</taxon>
        <taxon>Euteleostomi</taxon>
        <taxon>Actinopterygii</taxon>
        <taxon>Neopterygii</taxon>
        <taxon>Teleostei</taxon>
        <taxon>Anguilliformes</taxon>
        <taxon>Anguillidae</taxon>
        <taxon>Anguilla</taxon>
    </lineage>
</organism>
<name>A0A0E9WXS6_ANGAN</name>
<sequence>MKAVDKRVDQQMISTVNTLTMINKDILLGLLLIKLLLQLYLLIQSTAVNIHYIPYFHTKHLLLMMSHDGRFN</sequence>
<proteinExistence type="predicted"/>
<evidence type="ECO:0000313" key="2">
    <source>
        <dbReference type="EMBL" id="JAH94395.1"/>
    </source>
</evidence>
<dbReference type="AlphaFoldDB" id="A0A0E9WXS6"/>
<keyword evidence="1" id="KW-0472">Membrane</keyword>
<protein>
    <submittedName>
        <fullName evidence="2">Uncharacterized protein</fullName>
    </submittedName>
</protein>
<evidence type="ECO:0000256" key="1">
    <source>
        <dbReference type="SAM" id="Phobius"/>
    </source>
</evidence>
<keyword evidence="1" id="KW-1133">Transmembrane helix</keyword>
<reference evidence="2" key="2">
    <citation type="journal article" date="2015" name="Fish Shellfish Immunol.">
        <title>Early steps in the European eel (Anguilla anguilla)-Vibrio vulnificus interaction in the gills: Role of the RtxA13 toxin.</title>
        <authorList>
            <person name="Callol A."/>
            <person name="Pajuelo D."/>
            <person name="Ebbesson L."/>
            <person name="Teles M."/>
            <person name="MacKenzie S."/>
            <person name="Amaro C."/>
        </authorList>
    </citation>
    <scope>NUCLEOTIDE SEQUENCE</scope>
</reference>